<keyword evidence="1" id="KW-0175">Coiled coil</keyword>
<reference evidence="3" key="1">
    <citation type="journal article" date="2019" name="Int. J. Syst. Evol. Microbiol.">
        <title>The Global Catalogue of Microorganisms (GCM) 10K type strain sequencing project: providing services to taxonomists for standard genome sequencing and annotation.</title>
        <authorList>
            <consortium name="The Broad Institute Genomics Platform"/>
            <consortium name="The Broad Institute Genome Sequencing Center for Infectious Disease"/>
            <person name="Wu L."/>
            <person name="Ma J."/>
        </authorList>
    </citation>
    <scope>NUCLEOTIDE SEQUENCE [LARGE SCALE GENOMIC DNA]</scope>
    <source>
        <strain evidence="3">KCTC 23723</strain>
    </source>
</reference>
<accession>A0ABQ2WIK7</accession>
<evidence type="ECO:0000256" key="1">
    <source>
        <dbReference type="SAM" id="Coils"/>
    </source>
</evidence>
<dbReference type="RefSeq" id="WP_189481704.1">
    <property type="nucleotide sequence ID" value="NZ_BMYR01000004.1"/>
</dbReference>
<gene>
    <name evidence="2" type="ORF">GCM10008111_13030</name>
</gene>
<evidence type="ECO:0000313" key="3">
    <source>
        <dbReference type="Proteomes" id="UP000634667"/>
    </source>
</evidence>
<dbReference type="EMBL" id="BMYR01000004">
    <property type="protein sequence ID" value="GGW58248.1"/>
    <property type="molecule type" value="Genomic_DNA"/>
</dbReference>
<keyword evidence="3" id="KW-1185">Reference proteome</keyword>
<protein>
    <recommendedName>
        <fullName evidence="4">HD-GYP domain-containing protein</fullName>
    </recommendedName>
</protein>
<sequence length="489" mass="56805">MALSFGKAAYAKVIQRLIERIYHNSPLQDSLYEQAVHWFAGLEERQQQKAELEQQVFLFENRQQQSKKSEQSGISRHLKQAETLHKSFEDKIEEEKYQRYMDLQQLCRDILSLCQGDSFAETNTYSAKMLGTIQLICPTRGKHITKENQKARHLYKAVLSVRLLDRLVMDGLVDHPFIMARYEESKTLPYSDETPYHPYRDDVHVPVLMAAILQDIGRCHPICQAILKGPEGNFDEFRELEADERITFLQTSYSESINYVQQALATGRYMGRDKEERDRFLQSELEKRELLLLLLKQAAKPQHGIGNVLKIPQVYTAMVLSTKHNYNYEDLPKAALALEKSAELGRLSQQSVDAFLKIVGMFPQGFGIPYIPKDSDGNDMERYEYAIVTGLYPPEFKKALCRIVTYSLTYQASARGCVLSVENNLYFPQARRKLEIVPEERLLEILRKLVYNFEERMSSPLIPRSWHPNDYFLNQKNQNLWNKAVTLQN</sequence>
<proteinExistence type="predicted"/>
<name>A0ABQ2WIK7_9ALTE</name>
<evidence type="ECO:0008006" key="4">
    <source>
        <dbReference type="Google" id="ProtNLM"/>
    </source>
</evidence>
<dbReference type="Proteomes" id="UP000634667">
    <property type="component" value="Unassembled WGS sequence"/>
</dbReference>
<feature type="coiled-coil region" evidence="1">
    <location>
        <begin position="42"/>
        <end position="98"/>
    </location>
</feature>
<comment type="caution">
    <text evidence="2">The sequence shown here is derived from an EMBL/GenBank/DDBJ whole genome shotgun (WGS) entry which is preliminary data.</text>
</comment>
<organism evidence="2 3">
    <name type="scientific">Alishewanella tabrizica</name>
    <dbReference type="NCBI Taxonomy" id="671278"/>
    <lineage>
        <taxon>Bacteria</taxon>
        <taxon>Pseudomonadati</taxon>
        <taxon>Pseudomonadota</taxon>
        <taxon>Gammaproteobacteria</taxon>
        <taxon>Alteromonadales</taxon>
        <taxon>Alteromonadaceae</taxon>
        <taxon>Alishewanella</taxon>
    </lineage>
</organism>
<evidence type="ECO:0000313" key="2">
    <source>
        <dbReference type="EMBL" id="GGW58248.1"/>
    </source>
</evidence>